<comment type="caution">
    <text evidence="2">The sequence shown here is derived from an EMBL/GenBank/DDBJ whole genome shotgun (WGS) entry which is preliminary data.</text>
</comment>
<dbReference type="SUPFAM" id="SSF159894">
    <property type="entry name" value="YgaC/TfoX-N like"/>
    <property type="match status" value="1"/>
</dbReference>
<feature type="domain" description="TfoX N-terminal" evidence="1">
    <location>
        <begin position="24"/>
        <end position="104"/>
    </location>
</feature>
<keyword evidence="3" id="KW-1185">Reference proteome</keyword>
<dbReference type="Proteomes" id="UP000322244">
    <property type="component" value="Unassembled WGS sequence"/>
</dbReference>
<evidence type="ECO:0000313" key="2">
    <source>
        <dbReference type="EMBL" id="KAA0019495.1"/>
    </source>
</evidence>
<gene>
    <name evidence="2" type="ORF">FOY51_22915</name>
</gene>
<dbReference type="RefSeq" id="WP_149432591.1">
    <property type="nucleotide sequence ID" value="NZ_VLNY01000015.1"/>
</dbReference>
<accession>A0A5A7S3N0</accession>
<reference evidence="2 3" key="1">
    <citation type="submission" date="2019-07" db="EMBL/GenBank/DDBJ databases">
        <title>Rhodococcus cavernicolus sp. nov., isolated from a cave.</title>
        <authorList>
            <person name="Lee S.D."/>
        </authorList>
    </citation>
    <scope>NUCLEOTIDE SEQUENCE [LARGE SCALE GENOMIC DNA]</scope>
    <source>
        <strain evidence="2 3">C1-24</strain>
    </source>
</reference>
<dbReference type="InterPro" id="IPR007076">
    <property type="entry name" value="TfoX_N"/>
</dbReference>
<dbReference type="Gene3D" id="3.30.1460.30">
    <property type="entry name" value="YgaC/TfoX-N like chaperone"/>
    <property type="match status" value="1"/>
</dbReference>
<organism evidence="2 3">
    <name type="scientific">Antrihabitans cavernicola</name>
    <dbReference type="NCBI Taxonomy" id="2495913"/>
    <lineage>
        <taxon>Bacteria</taxon>
        <taxon>Bacillati</taxon>
        <taxon>Actinomycetota</taxon>
        <taxon>Actinomycetes</taxon>
        <taxon>Mycobacteriales</taxon>
        <taxon>Nocardiaceae</taxon>
        <taxon>Antrihabitans</taxon>
    </lineage>
</organism>
<protein>
    <submittedName>
        <fullName evidence="2">TfoX/Sxy family protein</fullName>
    </submittedName>
</protein>
<sequence>MTRASLIDRIRTALSVEPTTRDVAMFGGLSFMVNDRMVVAARADGSLLVRIDPRRSSELLAIPGAGHAEMGARRSMGTGWISVAPESITTKDRLSFWLDVALEFNGRSRSD</sequence>
<dbReference type="OrthoDB" id="214902at2"/>
<dbReference type="EMBL" id="VLNY01000015">
    <property type="protein sequence ID" value="KAA0019495.1"/>
    <property type="molecule type" value="Genomic_DNA"/>
</dbReference>
<dbReference type="AlphaFoldDB" id="A0A5A7S3N0"/>
<proteinExistence type="predicted"/>
<dbReference type="Pfam" id="PF04993">
    <property type="entry name" value="TfoX_N"/>
    <property type="match status" value="1"/>
</dbReference>
<evidence type="ECO:0000259" key="1">
    <source>
        <dbReference type="Pfam" id="PF04993"/>
    </source>
</evidence>
<name>A0A5A7S3N0_9NOCA</name>
<evidence type="ECO:0000313" key="3">
    <source>
        <dbReference type="Proteomes" id="UP000322244"/>
    </source>
</evidence>